<sequence>MPIAVLSASILQLLLAGTFFLIPVVGRRHGPAAQTAAETEIARQGLPPALLARHRIDFGASRASVVVAMSIGLCLIALAWLNLSGIDTGRILSWIFQAVVFVLGCLIMPGEVFTTRFLEASARKSGDLELRGLDAKALVDAAVVAYPPWFRTVVATRLVLATLGSLAVIILLAMPSANGL</sequence>
<keyword evidence="1" id="KW-0472">Membrane</keyword>
<dbReference type="RefSeq" id="WP_346108619.1">
    <property type="nucleotide sequence ID" value="NZ_BAAAMU010000038.1"/>
</dbReference>
<evidence type="ECO:0000256" key="1">
    <source>
        <dbReference type="SAM" id="Phobius"/>
    </source>
</evidence>
<accession>A0ABN2FHS3</accession>
<proteinExistence type="predicted"/>
<evidence type="ECO:0008006" key="4">
    <source>
        <dbReference type="Google" id="ProtNLM"/>
    </source>
</evidence>
<name>A0ABN2FHS3_9ACTN</name>
<keyword evidence="1" id="KW-0812">Transmembrane</keyword>
<evidence type="ECO:0000313" key="3">
    <source>
        <dbReference type="Proteomes" id="UP001500064"/>
    </source>
</evidence>
<comment type="caution">
    <text evidence="2">The sequence shown here is derived from an EMBL/GenBank/DDBJ whole genome shotgun (WGS) entry which is preliminary data.</text>
</comment>
<keyword evidence="1" id="KW-1133">Transmembrane helix</keyword>
<protein>
    <recommendedName>
        <fullName evidence="4">DUF1772 domain-containing protein</fullName>
    </recommendedName>
</protein>
<dbReference type="Proteomes" id="UP001500064">
    <property type="component" value="Unassembled WGS sequence"/>
</dbReference>
<feature type="transmembrane region" description="Helical" evidence="1">
    <location>
        <begin position="94"/>
        <end position="114"/>
    </location>
</feature>
<keyword evidence="3" id="KW-1185">Reference proteome</keyword>
<dbReference type="EMBL" id="BAAAMU010000038">
    <property type="protein sequence ID" value="GAA1647625.1"/>
    <property type="molecule type" value="Genomic_DNA"/>
</dbReference>
<feature type="transmembrane region" description="Helical" evidence="1">
    <location>
        <begin position="63"/>
        <end position="82"/>
    </location>
</feature>
<reference evidence="2 3" key="1">
    <citation type="journal article" date="2019" name="Int. J. Syst. Evol. Microbiol.">
        <title>The Global Catalogue of Microorganisms (GCM) 10K type strain sequencing project: providing services to taxonomists for standard genome sequencing and annotation.</title>
        <authorList>
            <consortium name="The Broad Institute Genomics Platform"/>
            <consortium name="The Broad Institute Genome Sequencing Center for Infectious Disease"/>
            <person name="Wu L."/>
            <person name="Ma J."/>
        </authorList>
    </citation>
    <scope>NUCLEOTIDE SEQUENCE [LARGE SCALE GENOMIC DNA]</scope>
    <source>
        <strain evidence="2 3">JCM 13929</strain>
    </source>
</reference>
<feature type="transmembrane region" description="Helical" evidence="1">
    <location>
        <begin position="158"/>
        <end position="177"/>
    </location>
</feature>
<feature type="transmembrane region" description="Helical" evidence="1">
    <location>
        <begin position="6"/>
        <end position="25"/>
    </location>
</feature>
<evidence type="ECO:0000313" key="2">
    <source>
        <dbReference type="EMBL" id="GAA1647625.1"/>
    </source>
</evidence>
<organism evidence="2 3">
    <name type="scientific">Nonomuraea maheshkhaliensis</name>
    <dbReference type="NCBI Taxonomy" id="419590"/>
    <lineage>
        <taxon>Bacteria</taxon>
        <taxon>Bacillati</taxon>
        <taxon>Actinomycetota</taxon>
        <taxon>Actinomycetes</taxon>
        <taxon>Streptosporangiales</taxon>
        <taxon>Streptosporangiaceae</taxon>
        <taxon>Nonomuraea</taxon>
    </lineage>
</organism>
<gene>
    <name evidence="2" type="ORF">GCM10009733_050940</name>
</gene>